<comment type="caution">
    <text evidence="1">The sequence shown here is derived from an EMBL/GenBank/DDBJ whole genome shotgun (WGS) entry which is preliminary data.</text>
</comment>
<reference evidence="1" key="1">
    <citation type="submission" date="2021-06" db="EMBL/GenBank/DDBJ databases">
        <authorList>
            <person name="Kallberg Y."/>
            <person name="Tangrot J."/>
            <person name="Rosling A."/>
        </authorList>
    </citation>
    <scope>NUCLEOTIDE SEQUENCE</scope>
    <source>
        <strain evidence="1">87-6 pot B 2015</strain>
    </source>
</reference>
<proteinExistence type="predicted"/>
<dbReference type="Proteomes" id="UP000789375">
    <property type="component" value="Unassembled WGS sequence"/>
</dbReference>
<keyword evidence="2" id="KW-1185">Reference proteome</keyword>
<gene>
    <name evidence="1" type="ORF">FMOSSE_LOCUS518</name>
</gene>
<protein>
    <submittedName>
        <fullName evidence="1">9045_t:CDS:1</fullName>
    </submittedName>
</protein>
<dbReference type="EMBL" id="CAJVPP010000048">
    <property type="protein sequence ID" value="CAG8437494.1"/>
    <property type="molecule type" value="Genomic_DNA"/>
</dbReference>
<name>A0A9N8UZF0_FUNMO</name>
<organism evidence="1 2">
    <name type="scientific">Funneliformis mosseae</name>
    <name type="common">Endomycorrhizal fungus</name>
    <name type="synonym">Glomus mosseae</name>
    <dbReference type="NCBI Taxonomy" id="27381"/>
    <lineage>
        <taxon>Eukaryota</taxon>
        <taxon>Fungi</taxon>
        <taxon>Fungi incertae sedis</taxon>
        <taxon>Mucoromycota</taxon>
        <taxon>Glomeromycotina</taxon>
        <taxon>Glomeromycetes</taxon>
        <taxon>Glomerales</taxon>
        <taxon>Glomeraceae</taxon>
        <taxon>Funneliformis</taxon>
    </lineage>
</organism>
<accession>A0A9N8UZF0</accession>
<sequence length="40" mass="4579">MSGSQNQLASENPHYWCSKRKEIKKTPCITSYLAPRQISP</sequence>
<evidence type="ECO:0000313" key="1">
    <source>
        <dbReference type="EMBL" id="CAG8437494.1"/>
    </source>
</evidence>
<dbReference type="AlphaFoldDB" id="A0A9N8UZF0"/>
<evidence type="ECO:0000313" key="2">
    <source>
        <dbReference type="Proteomes" id="UP000789375"/>
    </source>
</evidence>